<dbReference type="Pfam" id="PF12172">
    <property type="entry name" value="zf-ChsH2"/>
    <property type="match status" value="1"/>
</dbReference>
<evidence type="ECO:0000313" key="4">
    <source>
        <dbReference type="Proteomes" id="UP000561459"/>
    </source>
</evidence>
<organism evidence="3 4">
    <name type="scientific">Novosphingobium fluoreni</name>
    <dbReference type="NCBI Taxonomy" id="1391222"/>
    <lineage>
        <taxon>Bacteria</taxon>
        <taxon>Pseudomonadati</taxon>
        <taxon>Pseudomonadota</taxon>
        <taxon>Alphaproteobacteria</taxon>
        <taxon>Sphingomonadales</taxon>
        <taxon>Sphingomonadaceae</taxon>
        <taxon>Novosphingobium</taxon>
    </lineage>
</organism>
<evidence type="ECO:0000259" key="1">
    <source>
        <dbReference type="Pfam" id="PF01796"/>
    </source>
</evidence>
<feature type="domain" description="ChsH2 rubredoxin-like zinc ribbon" evidence="2">
    <location>
        <begin position="21"/>
        <end position="56"/>
    </location>
</feature>
<protein>
    <recommendedName>
        <fullName evidence="5">DNA-binding protein</fullName>
    </recommendedName>
</protein>
<dbReference type="RefSeq" id="WP_183617076.1">
    <property type="nucleotide sequence ID" value="NZ_JACIDY010000004.1"/>
</dbReference>
<dbReference type="AlphaFoldDB" id="A0A7W6C6N1"/>
<comment type="caution">
    <text evidence="3">The sequence shown here is derived from an EMBL/GenBank/DDBJ whole genome shotgun (WGS) entry which is preliminary data.</text>
</comment>
<feature type="domain" description="ChsH2 C-terminal OB-fold" evidence="1">
    <location>
        <begin position="59"/>
        <end position="123"/>
    </location>
</feature>
<accession>A0A7W6C6N1</accession>
<proteinExistence type="predicted"/>
<evidence type="ECO:0008006" key="5">
    <source>
        <dbReference type="Google" id="ProtNLM"/>
    </source>
</evidence>
<dbReference type="SUPFAM" id="SSF50249">
    <property type="entry name" value="Nucleic acid-binding proteins"/>
    <property type="match status" value="1"/>
</dbReference>
<evidence type="ECO:0000313" key="3">
    <source>
        <dbReference type="EMBL" id="MBB3940481.1"/>
    </source>
</evidence>
<keyword evidence="4" id="KW-1185">Reference proteome</keyword>
<dbReference type="Gene3D" id="6.10.30.10">
    <property type="match status" value="1"/>
</dbReference>
<dbReference type="InterPro" id="IPR052513">
    <property type="entry name" value="Thioester_dehydratase-like"/>
</dbReference>
<evidence type="ECO:0000259" key="2">
    <source>
        <dbReference type="Pfam" id="PF12172"/>
    </source>
</evidence>
<dbReference type="Pfam" id="PF01796">
    <property type="entry name" value="OB_ChsH2_C"/>
    <property type="match status" value="1"/>
</dbReference>
<dbReference type="EMBL" id="JACIDY010000004">
    <property type="protein sequence ID" value="MBB3940481.1"/>
    <property type="molecule type" value="Genomic_DNA"/>
</dbReference>
<dbReference type="InterPro" id="IPR012340">
    <property type="entry name" value="NA-bd_OB-fold"/>
</dbReference>
<name>A0A7W6C6N1_9SPHN</name>
<dbReference type="Proteomes" id="UP000561459">
    <property type="component" value="Unassembled WGS sequence"/>
</dbReference>
<reference evidence="3 4" key="1">
    <citation type="submission" date="2020-08" db="EMBL/GenBank/DDBJ databases">
        <title>Genomic Encyclopedia of Type Strains, Phase IV (KMG-IV): sequencing the most valuable type-strain genomes for metagenomic binning, comparative biology and taxonomic classification.</title>
        <authorList>
            <person name="Goeker M."/>
        </authorList>
    </citation>
    <scope>NUCLEOTIDE SEQUENCE [LARGE SCALE GENOMIC DNA]</scope>
    <source>
        <strain evidence="3 4">DSM 27568</strain>
    </source>
</reference>
<dbReference type="PANTHER" id="PTHR34075">
    <property type="entry name" value="BLR3430 PROTEIN"/>
    <property type="match status" value="1"/>
</dbReference>
<sequence>MASAAPRFDLPTIEDETRPFWDALREGRLMIARCGACGKVHYYPRPMCPSCWSEDVSLVEVTGRGTLYTWSTVYVNDLPPFNTKVPYVAAQVDLEEGVRLTTMVVDAAPQDLEIGMKLQVVFEAISDDVTIPVFAPARS</sequence>
<dbReference type="InterPro" id="IPR022002">
    <property type="entry name" value="ChsH2_Znr"/>
</dbReference>
<dbReference type="InterPro" id="IPR002878">
    <property type="entry name" value="ChsH2_C"/>
</dbReference>
<gene>
    <name evidence="3" type="ORF">GGR39_002138</name>
</gene>
<dbReference type="PANTHER" id="PTHR34075:SF5">
    <property type="entry name" value="BLR3430 PROTEIN"/>
    <property type="match status" value="1"/>
</dbReference>